<dbReference type="AlphaFoldDB" id="A0A1I7FQR4"/>
<accession>A0A1I7FQR4</accession>
<dbReference type="EMBL" id="FPBZ01000002">
    <property type="protein sequence ID" value="SFU38547.1"/>
    <property type="molecule type" value="Genomic_DNA"/>
</dbReference>
<gene>
    <name evidence="1" type="ORF">SAMN05216417_102123</name>
</gene>
<reference evidence="1 2" key="1">
    <citation type="submission" date="2016-10" db="EMBL/GenBank/DDBJ databases">
        <authorList>
            <person name="de Groot N.N."/>
        </authorList>
    </citation>
    <scope>NUCLEOTIDE SEQUENCE [LARGE SCALE GENOMIC DNA]</scope>
    <source>
        <strain evidence="1 2">Nl14</strain>
    </source>
</reference>
<proteinExistence type="predicted"/>
<sequence length="64" mass="7065">MFITRLCASHRNLEIGKSIPLQSGMADEMQRPDPKLEVWESCGISVELAARTGVCNGMVRYPGN</sequence>
<protein>
    <submittedName>
        <fullName evidence="1">Uncharacterized protein</fullName>
    </submittedName>
</protein>
<name>A0A1I7FQR4_9PROT</name>
<organism evidence="1 2">
    <name type="scientific">Nitrosospira multiformis</name>
    <dbReference type="NCBI Taxonomy" id="1231"/>
    <lineage>
        <taxon>Bacteria</taxon>
        <taxon>Pseudomonadati</taxon>
        <taxon>Pseudomonadota</taxon>
        <taxon>Betaproteobacteria</taxon>
        <taxon>Nitrosomonadales</taxon>
        <taxon>Nitrosomonadaceae</taxon>
        <taxon>Nitrosospira</taxon>
    </lineage>
</organism>
<dbReference type="Proteomes" id="UP000182649">
    <property type="component" value="Unassembled WGS sequence"/>
</dbReference>
<evidence type="ECO:0000313" key="2">
    <source>
        <dbReference type="Proteomes" id="UP000182649"/>
    </source>
</evidence>
<evidence type="ECO:0000313" key="1">
    <source>
        <dbReference type="EMBL" id="SFU38547.1"/>
    </source>
</evidence>